<name>A0A176S663_9GAMM</name>
<reference evidence="2 3" key="1">
    <citation type="submission" date="2016-05" db="EMBL/GenBank/DDBJ databases">
        <title>Single-cell genome of chain-forming Candidatus Thiomargarita nelsonii and comparison to other large sulfur-oxidizing bacteria.</title>
        <authorList>
            <person name="Winkel M."/>
            <person name="Salman V."/>
            <person name="Woyke T."/>
            <person name="Schulz-Vogt H."/>
            <person name="Richter M."/>
            <person name="Flood B."/>
            <person name="Bailey J."/>
            <person name="Amann R."/>
            <person name="Mussmann M."/>
        </authorList>
    </citation>
    <scope>NUCLEOTIDE SEQUENCE [LARGE SCALE GENOMIC DNA]</scope>
    <source>
        <strain evidence="2 3">THI036</strain>
    </source>
</reference>
<protein>
    <submittedName>
        <fullName evidence="2">Uncharacterized protein</fullName>
    </submittedName>
</protein>
<comment type="caution">
    <text evidence="2">The sequence shown here is derived from an EMBL/GenBank/DDBJ whole genome shotgun (WGS) entry which is preliminary data.</text>
</comment>
<evidence type="ECO:0000313" key="2">
    <source>
        <dbReference type="EMBL" id="OAD23515.1"/>
    </source>
</evidence>
<accession>A0A176S663</accession>
<proteinExistence type="predicted"/>
<dbReference type="Proteomes" id="UP000076962">
    <property type="component" value="Unassembled WGS sequence"/>
</dbReference>
<keyword evidence="3" id="KW-1185">Reference proteome</keyword>
<keyword evidence="1" id="KW-0472">Membrane</keyword>
<evidence type="ECO:0000256" key="1">
    <source>
        <dbReference type="SAM" id="Phobius"/>
    </source>
</evidence>
<sequence>MRSPYRRETTGAFQTIFVFGNLIISWLHRPFIKPNFYTGLLETVGEFFAPVNIGFGVI</sequence>
<keyword evidence="1" id="KW-0812">Transmembrane</keyword>
<keyword evidence="1" id="KW-1133">Transmembrane helix</keyword>
<dbReference type="AlphaFoldDB" id="A0A176S663"/>
<feature type="transmembrane region" description="Helical" evidence="1">
    <location>
        <begin position="12"/>
        <end position="32"/>
    </location>
</feature>
<evidence type="ECO:0000313" key="3">
    <source>
        <dbReference type="Proteomes" id="UP000076962"/>
    </source>
</evidence>
<gene>
    <name evidence="2" type="ORF">THIOM_000655</name>
</gene>
<organism evidence="2 3">
    <name type="scientific">Candidatus Thiomargarita nelsonii</name>
    <dbReference type="NCBI Taxonomy" id="1003181"/>
    <lineage>
        <taxon>Bacteria</taxon>
        <taxon>Pseudomonadati</taxon>
        <taxon>Pseudomonadota</taxon>
        <taxon>Gammaproteobacteria</taxon>
        <taxon>Thiotrichales</taxon>
        <taxon>Thiotrichaceae</taxon>
        <taxon>Thiomargarita</taxon>
    </lineage>
</organism>
<dbReference type="EMBL" id="LUTY01000324">
    <property type="protein sequence ID" value="OAD23515.1"/>
    <property type="molecule type" value="Genomic_DNA"/>
</dbReference>